<dbReference type="EMBL" id="QLLG01000221">
    <property type="protein sequence ID" value="RMX65961.1"/>
    <property type="molecule type" value="Genomic_DNA"/>
</dbReference>
<reference evidence="2 3" key="1">
    <citation type="submission" date="2018-06" db="EMBL/GenBank/DDBJ databases">
        <title>Comparative genomics of downy mildews reveals potential adaptations to biotrophy.</title>
        <authorList>
            <person name="Fletcher K."/>
            <person name="Klosterman S.J."/>
            <person name="Derevnina L."/>
            <person name="Martin F."/>
            <person name="Koike S."/>
            <person name="Reyes Chin-Wo S."/>
            <person name="Mou B."/>
            <person name="Michelmore R."/>
        </authorList>
    </citation>
    <scope>NUCLEOTIDE SEQUENCE [LARGE SCALE GENOMIC DNA]</scope>
    <source>
        <strain evidence="2 3">R14</strain>
    </source>
</reference>
<feature type="compositionally biased region" description="Basic and acidic residues" evidence="1">
    <location>
        <begin position="21"/>
        <end position="37"/>
    </location>
</feature>
<evidence type="ECO:0000256" key="1">
    <source>
        <dbReference type="SAM" id="MobiDB-lite"/>
    </source>
</evidence>
<dbReference type="VEuPathDB" id="FungiDB:DD237_001716"/>
<comment type="caution">
    <text evidence="2">The sequence shown here is derived from an EMBL/GenBank/DDBJ whole genome shotgun (WGS) entry which is preliminary data.</text>
</comment>
<evidence type="ECO:0000313" key="3">
    <source>
        <dbReference type="Proteomes" id="UP000282087"/>
    </source>
</evidence>
<feature type="region of interest" description="Disordered" evidence="1">
    <location>
        <begin position="1"/>
        <end position="47"/>
    </location>
</feature>
<feature type="compositionally biased region" description="Polar residues" evidence="1">
    <location>
        <begin position="7"/>
        <end position="20"/>
    </location>
</feature>
<accession>A0A3M6VIS7</accession>
<proteinExistence type="predicted"/>
<protein>
    <submittedName>
        <fullName evidence="2">Uncharacterized protein</fullName>
    </submittedName>
</protein>
<sequence length="179" mass="20408">MAKSHRFSQFSGCESSLDQQNDSKEQHSKHAVDERPTKRIRRNVDSSTTCAPEQLHCRYANKKCLNPRAVKRTGGLHTFCAMHRANANRNQRRLDMRKRMARQALKTKDVEAQLPSILDTNTSRQQAALVTEVVVSNPSPSSQDIDPRLEPLRSPTPLQEEDITTLIALFLPHSCIFRY</sequence>
<dbReference type="Proteomes" id="UP000282087">
    <property type="component" value="Unassembled WGS sequence"/>
</dbReference>
<evidence type="ECO:0000313" key="2">
    <source>
        <dbReference type="EMBL" id="RMX65961.1"/>
    </source>
</evidence>
<gene>
    <name evidence="2" type="ORF">DD238_002327</name>
</gene>
<organism evidence="2 3">
    <name type="scientific">Peronospora effusa</name>
    <dbReference type="NCBI Taxonomy" id="542832"/>
    <lineage>
        <taxon>Eukaryota</taxon>
        <taxon>Sar</taxon>
        <taxon>Stramenopiles</taxon>
        <taxon>Oomycota</taxon>
        <taxon>Peronosporomycetes</taxon>
        <taxon>Peronosporales</taxon>
        <taxon>Peronosporaceae</taxon>
        <taxon>Peronospora</taxon>
    </lineage>
</organism>
<keyword evidence="3" id="KW-1185">Reference proteome</keyword>
<name>A0A3M6VIS7_9STRA</name>
<dbReference type="AlphaFoldDB" id="A0A3M6VIS7"/>